<dbReference type="InterPro" id="IPR011057">
    <property type="entry name" value="Mss4-like_sf"/>
</dbReference>
<dbReference type="EMBL" id="CP047045">
    <property type="protein sequence ID" value="QGZ95777.1"/>
    <property type="molecule type" value="Genomic_DNA"/>
</dbReference>
<evidence type="ECO:0000313" key="6">
    <source>
        <dbReference type="EMBL" id="QGZ95777.1"/>
    </source>
</evidence>
<organism evidence="6 7">
    <name type="scientific">Terricaulis silvestris</name>
    <dbReference type="NCBI Taxonomy" id="2686094"/>
    <lineage>
        <taxon>Bacteria</taxon>
        <taxon>Pseudomonadati</taxon>
        <taxon>Pseudomonadota</taxon>
        <taxon>Alphaproteobacteria</taxon>
        <taxon>Caulobacterales</taxon>
        <taxon>Caulobacteraceae</taxon>
        <taxon>Terricaulis</taxon>
    </lineage>
</organism>
<dbReference type="Proteomes" id="UP000431269">
    <property type="component" value="Chromosome"/>
</dbReference>
<evidence type="ECO:0000256" key="4">
    <source>
        <dbReference type="ARBA" id="ARBA00023239"/>
    </source>
</evidence>
<keyword evidence="3" id="KW-0862">Zinc</keyword>
<evidence type="ECO:0000259" key="5">
    <source>
        <dbReference type="PROSITE" id="PS51891"/>
    </source>
</evidence>
<dbReference type="Pfam" id="PF04828">
    <property type="entry name" value="GFA"/>
    <property type="match status" value="1"/>
</dbReference>
<reference evidence="7" key="1">
    <citation type="submission" date="2019-12" db="EMBL/GenBank/DDBJ databases">
        <title>Complete genome of Terracaulis silvestris 0127_4.</title>
        <authorList>
            <person name="Vieira S."/>
            <person name="Riedel T."/>
            <person name="Sproer C."/>
            <person name="Pascual J."/>
            <person name="Boedeker C."/>
            <person name="Overmann J."/>
        </authorList>
    </citation>
    <scope>NUCLEOTIDE SEQUENCE [LARGE SCALE GENOMIC DNA]</scope>
    <source>
        <strain evidence="7">0127_4</strain>
    </source>
</reference>
<keyword evidence="4 6" id="KW-0456">Lyase</keyword>
<evidence type="ECO:0000313" key="7">
    <source>
        <dbReference type="Proteomes" id="UP000431269"/>
    </source>
</evidence>
<dbReference type="GO" id="GO:0051907">
    <property type="term" value="F:S-(hydroxymethyl)glutathione synthase activity"/>
    <property type="evidence" value="ECO:0007669"/>
    <property type="project" value="UniProtKB-EC"/>
</dbReference>
<evidence type="ECO:0000256" key="3">
    <source>
        <dbReference type="ARBA" id="ARBA00022833"/>
    </source>
</evidence>
<keyword evidence="2" id="KW-0479">Metal-binding</keyword>
<accession>A0A6I6MSL7</accession>
<evidence type="ECO:0000256" key="2">
    <source>
        <dbReference type="ARBA" id="ARBA00022723"/>
    </source>
</evidence>
<evidence type="ECO:0000256" key="1">
    <source>
        <dbReference type="ARBA" id="ARBA00005495"/>
    </source>
</evidence>
<dbReference type="InterPro" id="IPR006913">
    <property type="entry name" value="CENP-V/GFA"/>
</dbReference>
<name>A0A6I6MSL7_9CAUL</name>
<protein>
    <submittedName>
        <fullName evidence="6">Glutathione-dependent formaldehyde-activating enzyme</fullName>
        <ecNumber evidence="6">4.4.1.22</ecNumber>
    </submittedName>
</protein>
<dbReference type="RefSeq" id="WP_158766610.1">
    <property type="nucleotide sequence ID" value="NZ_CP047045.1"/>
</dbReference>
<dbReference type="SUPFAM" id="SSF51316">
    <property type="entry name" value="Mss4-like"/>
    <property type="match status" value="1"/>
</dbReference>
<keyword evidence="7" id="KW-1185">Reference proteome</keyword>
<comment type="similarity">
    <text evidence="1">Belongs to the Gfa family.</text>
</comment>
<sequence length="159" mass="17781">MTEKFEGGCSCGAVRYTLASRPMFTHCCHCLDCQKQTGGAFALNALIETSRIDLQSGADQIQIVDMPSPSGRGHEIHRCAKCEVALWSDYGKRGYLRFLRVSTLDTPHAIEPDAHIFARSKVPWVKIPEGQRAFEMFYDMKTEWPPESLARREAASKAG</sequence>
<dbReference type="PANTHER" id="PTHR33337:SF33">
    <property type="entry name" value="CENP-V_GFA DOMAIN-CONTAINING PROTEIN"/>
    <property type="match status" value="1"/>
</dbReference>
<dbReference type="EC" id="4.4.1.22" evidence="6"/>
<proteinExistence type="inferred from homology"/>
<dbReference type="AlphaFoldDB" id="A0A6I6MSL7"/>
<dbReference type="GO" id="GO:0046872">
    <property type="term" value="F:metal ion binding"/>
    <property type="evidence" value="ECO:0007669"/>
    <property type="project" value="UniProtKB-KW"/>
</dbReference>
<dbReference type="Gene3D" id="3.90.1590.10">
    <property type="entry name" value="glutathione-dependent formaldehyde- activating enzyme (gfa)"/>
    <property type="match status" value="1"/>
</dbReference>
<dbReference type="PANTHER" id="PTHR33337">
    <property type="entry name" value="GFA DOMAIN-CONTAINING PROTEIN"/>
    <property type="match status" value="1"/>
</dbReference>
<dbReference type="KEGG" id="tsv:DSM104635_02628"/>
<feature type="domain" description="CENP-V/GFA" evidence="5">
    <location>
        <begin position="5"/>
        <end position="125"/>
    </location>
</feature>
<dbReference type="PROSITE" id="PS51891">
    <property type="entry name" value="CENP_V_GFA"/>
    <property type="match status" value="1"/>
</dbReference>
<gene>
    <name evidence="6" type="primary">gfa</name>
    <name evidence="6" type="ORF">DSM104635_02628</name>
</gene>